<dbReference type="Pfam" id="PF02563">
    <property type="entry name" value="Poly_export"/>
    <property type="match status" value="1"/>
</dbReference>
<accession>A0A1D8AZI7</accession>
<organism evidence="18 19">
    <name type="scientific">Lacunisphaera limnophila</name>
    <dbReference type="NCBI Taxonomy" id="1838286"/>
    <lineage>
        <taxon>Bacteria</taxon>
        <taxon>Pseudomonadati</taxon>
        <taxon>Verrucomicrobiota</taxon>
        <taxon>Opitutia</taxon>
        <taxon>Opitutales</taxon>
        <taxon>Opitutaceae</taxon>
        <taxon>Lacunisphaera</taxon>
    </lineage>
</organism>
<evidence type="ECO:0000256" key="7">
    <source>
        <dbReference type="ARBA" id="ARBA00022729"/>
    </source>
</evidence>
<feature type="domain" description="Polysaccharide export protein N-terminal" evidence="16">
    <location>
        <begin position="29"/>
        <end position="100"/>
    </location>
</feature>
<dbReference type="InterPro" id="IPR003715">
    <property type="entry name" value="Poly_export_N"/>
</dbReference>
<keyword evidence="8" id="KW-0625">Polysaccharide transport</keyword>
<dbReference type="KEGG" id="obg:Verru16b_03404"/>
<dbReference type="GO" id="GO:0006811">
    <property type="term" value="P:monoatomic ion transport"/>
    <property type="evidence" value="ECO:0007669"/>
    <property type="project" value="UniProtKB-KW"/>
</dbReference>
<dbReference type="PANTHER" id="PTHR33619:SF3">
    <property type="entry name" value="POLYSACCHARIDE EXPORT PROTEIN GFCE-RELATED"/>
    <property type="match status" value="1"/>
</dbReference>
<gene>
    <name evidence="18" type="ORF">Verru16b_03404</name>
</gene>
<dbReference type="Proteomes" id="UP000095228">
    <property type="component" value="Chromosome"/>
</dbReference>
<keyword evidence="12" id="KW-0564">Palmitate</keyword>
<evidence type="ECO:0000256" key="6">
    <source>
        <dbReference type="ARBA" id="ARBA00022692"/>
    </source>
</evidence>
<evidence type="ECO:0000256" key="8">
    <source>
        <dbReference type="ARBA" id="ARBA00023047"/>
    </source>
</evidence>
<keyword evidence="3" id="KW-0813">Transport</keyword>
<evidence type="ECO:0000256" key="11">
    <source>
        <dbReference type="ARBA" id="ARBA00023136"/>
    </source>
</evidence>
<keyword evidence="7 15" id="KW-0732">Signal</keyword>
<evidence type="ECO:0000256" key="9">
    <source>
        <dbReference type="ARBA" id="ARBA00023065"/>
    </source>
</evidence>
<evidence type="ECO:0000313" key="19">
    <source>
        <dbReference type="Proteomes" id="UP000095228"/>
    </source>
</evidence>
<dbReference type="AlphaFoldDB" id="A0A1D8AZI7"/>
<dbReference type="Gene3D" id="3.10.560.10">
    <property type="entry name" value="Outer membrane lipoprotein wza domain like"/>
    <property type="match status" value="1"/>
</dbReference>
<dbReference type="RefSeq" id="WP_069963372.1">
    <property type="nucleotide sequence ID" value="NZ_CP016094.1"/>
</dbReference>
<keyword evidence="19" id="KW-1185">Reference proteome</keyword>
<evidence type="ECO:0000256" key="2">
    <source>
        <dbReference type="ARBA" id="ARBA00009450"/>
    </source>
</evidence>
<dbReference type="GO" id="GO:0015288">
    <property type="term" value="F:porin activity"/>
    <property type="evidence" value="ECO:0007669"/>
    <property type="project" value="UniProtKB-KW"/>
</dbReference>
<comment type="subcellular location">
    <subcellularLocation>
        <location evidence="1">Cell outer membrane</location>
        <topology evidence="1">Multi-pass membrane protein</topology>
    </subcellularLocation>
</comment>
<reference evidence="18 19" key="1">
    <citation type="submission" date="2016-06" db="EMBL/GenBank/DDBJ databases">
        <title>Three novel species with peptidoglycan cell walls form the new genus Lacunisphaera gen. nov. in the family Opitutaceae of the verrucomicrobial subdivision 4.</title>
        <authorList>
            <person name="Rast P."/>
            <person name="Gloeckner I."/>
            <person name="Jogler M."/>
            <person name="Boedeker C."/>
            <person name="Jeske O."/>
            <person name="Wiegand S."/>
            <person name="Reinhardt R."/>
            <person name="Schumann P."/>
            <person name="Rohde M."/>
            <person name="Spring S."/>
            <person name="Gloeckner F.O."/>
            <person name="Jogler C."/>
        </authorList>
    </citation>
    <scope>NUCLEOTIDE SEQUENCE [LARGE SCALE GENOMIC DNA]</scope>
    <source>
        <strain evidence="18 19">IG16b</strain>
    </source>
</reference>
<evidence type="ECO:0000313" key="18">
    <source>
        <dbReference type="EMBL" id="AOS46303.1"/>
    </source>
</evidence>
<keyword evidence="14" id="KW-0449">Lipoprotein</keyword>
<evidence type="ECO:0000259" key="17">
    <source>
        <dbReference type="Pfam" id="PF22461"/>
    </source>
</evidence>
<dbReference type="OrthoDB" id="193635at2"/>
<dbReference type="GO" id="GO:0009279">
    <property type="term" value="C:cell outer membrane"/>
    <property type="evidence" value="ECO:0007669"/>
    <property type="project" value="UniProtKB-SubCell"/>
</dbReference>
<evidence type="ECO:0000259" key="16">
    <source>
        <dbReference type="Pfam" id="PF02563"/>
    </source>
</evidence>
<name>A0A1D8AZI7_9BACT</name>
<evidence type="ECO:0000256" key="5">
    <source>
        <dbReference type="ARBA" id="ARBA00022597"/>
    </source>
</evidence>
<keyword evidence="6" id="KW-0812">Transmembrane</keyword>
<dbReference type="STRING" id="1838286.Verru16b_03404"/>
<evidence type="ECO:0000256" key="12">
    <source>
        <dbReference type="ARBA" id="ARBA00023139"/>
    </source>
</evidence>
<protein>
    <submittedName>
        <fullName evidence="18">Polysaccharide biosynthesis/export protein</fullName>
    </submittedName>
</protein>
<evidence type="ECO:0000256" key="13">
    <source>
        <dbReference type="ARBA" id="ARBA00023237"/>
    </source>
</evidence>
<evidence type="ECO:0000256" key="15">
    <source>
        <dbReference type="SAM" id="SignalP"/>
    </source>
</evidence>
<sequence length="199" mass="21661">MKRASVLPLFLLLCLPALAQVADKKNYVHTLALADRVRIAVFQEDDLTSLSRVDARGRVNLPLIGEIAIGGLTVVEAQAAIENAYKEGRYLRNPQVTVSVEEYAPREVSIQGRIRNAGRYTLPIESTLSVVELVTKAGGIDDIGKGSAVTVTRIMPDGSRKVFTVDVDSVIKGKKDSKSDDSTMLLQPGDIVYVPERLI</sequence>
<evidence type="ECO:0000256" key="14">
    <source>
        <dbReference type="ARBA" id="ARBA00023288"/>
    </source>
</evidence>
<evidence type="ECO:0000256" key="3">
    <source>
        <dbReference type="ARBA" id="ARBA00022448"/>
    </source>
</evidence>
<keyword evidence="10" id="KW-0626">Porin</keyword>
<feature type="domain" description="SLBB" evidence="17">
    <location>
        <begin position="107"/>
        <end position="194"/>
    </location>
</feature>
<dbReference type="PANTHER" id="PTHR33619">
    <property type="entry name" value="POLYSACCHARIDE EXPORT PROTEIN GFCE-RELATED"/>
    <property type="match status" value="1"/>
</dbReference>
<keyword evidence="11" id="KW-0472">Membrane</keyword>
<dbReference type="Pfam" id="PF22461">
    <property type="entry name" value="SLBB_2"/>
    <property type="match status" value="1"/>
</dbReference>
<feature type="signal peptide" evidence="15">
    <location>
        <begin position="1"/>
        <end position="19"/>
    </location>
</feature>
<keyword evidence="5" id="KW-0762">Sugar transport</keyword>
<dbReference type="InterPro" id="IPR054765">
    <property type="entry name" value="SLBB_dom"/>
</dbReference>
<dbReference type="EMBL" id="CP016094">
    <property type="protein sequence ID" value="AOS46303.1"/>
    <property type="molecule type" value="Genomic_DNA"/>
</dbReference>
<evidence type="ECO:0000256" key="10">
    <source>
        <dbReference type="ARBA" id="ARBA00023114"/>
    </source>
</evidence>
<proteinExistence type="inferred from homology"/>
<dbReference type="GO" id="GO:0015159">
    <property type="term" value="F:polysaccharide transmembrane transporter activity"/>
    <property type="evidence" value="ECO:0007669"/>
    <property type="project" value="InterPro"/>
</dbReference>
<evidence type="ECO:0000256" key="1">
    <source>
        <dbReference type="ARBA" id="ARBA00004571"/>
    </source>
</evidence>
<keyword evidence="4" id="KW-1134">Transmembrane beta strand</keyword>
<comment type="similarity">
    <text evidence="2">Belongs to the BexD/CtrA/VexA family.</text>
</comment>
<evidence type="ECO:0000256" key="4">
    <source>
        <dbReference type="ARBA" id="ARBA00022452"/>
    </source>
</evidence>
<feature type="chain" id="PRO_5009105404" evidence="15">
    <location>
        <begin position="20"/>
        <end position="199"/>
    </location>
</feature>
<keyword evidence="9" id="KW-0406">Ion transport</keyword>
<dbReference type="InterPro" id="IPR049712">
    <property type="entry name" value="Poly_export"/>
</dbReference>
<keyword evidence="13" id="KW-0998">Cell outer membrane</keyword>
<dbReference type="GO" id="GO:0046930">
    <property type="term" value="C:pore complex"/>
    <property type="evidence" value="ECO:0007669"/>
    <property type="project" value="UniProtKB-KW"/>
</dbReference>